<feature type="transmembrane region" description="Helical" evidence="9">
    <location>
        <begin position="32"/>
        <end position="52"/>
    </location>
</feature>
<keyword evidence="6 9" id="KW-0472">Membrane</keyword>
<keyword evidence="4 9" id="KW-0812">Transmembrane</keyword>
<feature type="transmembrane region" description="Helical" evidence="9">
    <location>
        <begin position="411"/>
        <end position="430"/>
    </location>
</feature>
<dbReference type="PANTHER" id="PTHR10283:SF82">
    <property type="entry name" value="SOLUTE CARRIER FAMILY 13 MEMBER 2"/>
    <property type="match status" value="1"/>
</dbReference>
<comment type="subcellular location">
    <subcellularLocation>
        <location evidence="1">Membrane</location>
        <topology evidence="1">Multi-pass membrane protein</topology>
    </subcellularLocation>
</comment>
<evidence type="ECO:0000256" key="4">
    <source>
        <dbReference type="ARBA" id="ARBA00022692"/>
    </source>
</evidence>
<dbReference type="AlphaFoldDB" id="A0A076EG78"/>
<feature type="transmembrane region" description="Helical" evidence="9">
    <location>
        <begin position="105"/>
        <end position="129"/>
    </location>
</feature>
<evidence type="ECO:0000256" key="7">
    <source>
        <dbReference type="ARBA" id="ARBA00031174"/>
    </source>
</evidence>
<evidence type="ECO:0000256" key="6">
    <source>
        <dbReference type="ARBA" id="ARBA00023136"/>
    </source>
</evidence>
<evidence type="ECO:0000256" key="8">
    <source>
        <dbReference type="SAM" id="MobiDB-lite"/>
    </source>
</evidence>
<dbReference type="PANTHER" id="PTHR10283">
    <property type="entry name" value="SOLUTE CARRIER FAMILY 13 MEMBER"/>
    <property type="match status" value="1"/>
</dbReference>
<gene>
    <name evidence="10" type="ORF">EP51_05530</name>
</gene>
<feature type="transmembrane region" description="Helical" evidence="9">
    <location>
        <begin position="150"/>
        <end position="169"/>
    </location>
</feature>
<dbReference type="InterPro" id="IPR001898">
    <property type="entry name" value="SLC13A/DASS"/>
</dbReference>
<evidence type="ECO:0000313" key="11">
    <source>
        <dbReference type="Proteomes" id="UP000028488"/>
    </source>
</evidence>
<evidence type="ECO:0000256" key="2">
    <source>
        <dbReference type="ARBA" id="ARBA00006772"/>
    </source>
</evidence>
<feature type="transmembrane region" description="Helical" evidence="9">
    <location>
        <begin position="308"/>
        <end position="328"/>
    </location>
</feature>
<evidence type="ECO:0000256" key="1">
    <source>
        <dbReference type="ARBA" id="ARBA00004141"/>
    </source>
</evidence>
<dbReference type="NCBIfam" id="TIGR00785">
    <property type="entry name" value="dass"/>
    <property type="match status" value="1"/>
</dbReference>
<evidence type="ECO:0000313" key="10">
    <source>
        <dbReference type="EMBL" id="AII04088.1"/>
    </source>
</evidence>
<comment type="similarity">
    <text evidence="2">Belongs to the SLC13A/DASS transporter (TC 2.A.47) family. NADC subfamily.</text>
</comment>
<dbReference type="Pfam" id="PF00939">
    <property type="entry name" value="Na_sulph_symp"/>
    <property type="match status" value="1"/>
</dbReference>
<feature type="transmembrane region" description="Helical" evidence="9">
    <location>
        <begin position="251"/>
        <end position="274"/>
    </location>
</feature>
<evidence type="ECO:0000256" key="9">
    <source>
        <dbReference type="SAM" id="Phobius"/>
    </source>
</evidence>
<dbReference type="GO" id="GO:0005886">
    <property type="term" value="C:plasma membrane"/>
    <property type="evidence" value="ECO:0007669"/>
    <property type="project" value="TreeGrafter"/>
</dbReference>
<name>A0A076EG78_RHOOP</name>
<dbReference type="EMBL" id="CP008947">
    <property type="protein sequence ID" value="AII04088.1"/>
    <property type="molecule type" value="Genomic_DNA"/>
</dbReference>
<evidence type="ECO:0000256" key="3">
    <source>
        <dbReference type="ARBA" id="ARBA00020150"/>
    </source>
</evidence>
<feature type="transmembrane region" description="Helical" evidence="9">
    <location>
        <begin position="462"/>
        <end position="485"/>
    </location>
</feature>
<evidence type="ECO:0000256" key="5">
    <source>
        <dbReference type="ARBA" id="ARBA00022989"/>
    </source>
</evidence>
<keyword evidence="5 9" id="KW-1133">Transmembrane helix</keyword>
<feature type="transmembrane region" description="Helical" evidence="9">
    <location>
        <begin position="208"/>
        <end position="231"/>
    </location>
</feature>
<dbReference type="eggNOG" id="COG0471">
    <property type="taxonomic scope" value="Bacteria"/>
</dbReference>
<sequence>MTVPTRVPNTTGNKVPPTVDKERLPSRTRTQAIGLLVGGIGFVALLVIPTGLSGPQQRLAAILILAVAFWITEALPLAVTSLLAIGLAATLGIADSPDGGNGSDLVFSSFSSSVIFLLIGGFLFAKAINVHGLDARFALRVLTLPGVAKSSYRVIVAFGFIAVVISAFVSNSATATMLLPIGLGLIRTLNPIMSPGDTDSSGPRQTRFATALMLMIAYAAAVGGLLTPIGSPANLVGIGYIEKLTGSSIGFLQWTAATAPIVAIMFVILCVVIISMNRPECRALPDLDYLRHERAQLGRLSTGERSTLFAFCLVCAGWLTPSVVSLTFGVDSSIATFVAGHLDDGAVAVIAATLLFVLPGSKTGARVLNWEQAVRIDWGVIVLVGAGIVLGGLLSSTGLADLVGETLSQNLGFPSLFVITLFAVAMAILLSETTSNTAAVAIVVPIVVPIAMAAGINPVIPAVASVFGGSFGFMLPIAQIPNAIVYGSGFVPIKRMLRTGSVFDLVGCILIALGVVLWLPHLGLG</sequence>
<feature type="transmembrane region" description="Helical" evidence="9">
    <location>
        <begin position="497"/>
        <end position="519"/>
    </location>
</feature>
<dbReference type="RefSeq" id="WP_158461218.1">
    <property type="nucleotide sequence ID" value="NZ_CP008947.1"/>
</dbReference>
<dbReference type="GO" id="GO:0008514">
    <property type="term" value="F:organic anion transmembrane transporter activity"/>
    <property type="evidence" value="ECO:0007669"/>
    <property type="project" value="UniProtKB-ARBA"/>
</dbReference>
<dbReference type="GO" id="GO:1905039">
    <property type="term" value="P:carboxylic acid transmembrane transport"/>
    <property type="evidence" value="ECO:0007669"/>
    <property type="project" value="UniProtKB-ARBA"/>
</dbReference>
<protein>
    <recommendedName>
        <fullName evidence="3">Sodium-dependent dicarboxylate transporter SdcS</fullName>
    </recommendedName>
    <alternativeName>
        <fullName evidence="7">Na(+)/dicarboxylate symporter</fullName>
    </alternativeName>
</protein>
<organism evidence="10 11">
    <name type="scientific">Rhodococcus opacus</name>
    <name type="common">Nocardia opaca</name>
    <dbReference type="NCBI Taxonomy" id="37919"/>
    <lineage>
        <taxon>Bacteria</taxon>
        <taxon>Bacillati</taxon>
        <taxon>Actinomycetota</taxon>
        <taxon>Actinomycetes</taxon>
        <taxon>Mycobacteriales</taxon>
        <taxon>Nocardiaceae</taxon>
        <taxon>Rhodococcus</taxon>
    </lineage>
</organism>
<proteinExistence type="inferred from homology"/>
<reference evidence="10 11" key="1">
    <citation type="submission" date="2014-07" db="EMBL/GenBank/DDBJ databases">
        <title>Genome Sequence of Rhodococcus opacus Strain R7, a Biodegrader of Mono- and Polycyclic Aromatic Hydrocarbons.</title>
        <authorList>
            <person name="Di Gennaro P."/>
            <person name="Zampolli J."/>
            <person name="Presti I."/>
            <person name="Cappelletti M."/>
            <person name="D'Ursi P."/>
            <person name="Orro A."/>
            <person name="Mezzelani A."/>
            <person name="Milanesi L."/>
        </authorList>
    </citation>
    <scope>NUCLEOTIDE SEQUENCE [LARGE SCALE GENOMIC DNA]</scope>
    <source>
        <strain evidence="10 11">R7</strain>
    </source>
</reference>
<feature type="transmembrane region" description="Helical" evidence="9">
    <location>
        <begin position="59"/>
        <end position="85"/>
    </location>
</feature>
<feature type="transmembrane region" description="Helical" evidence="9">
    <location>
        <begin position="378"/>
        <end position="399"/>
    </location>
</feature>
<dbReference type="Proteomes" id="UP000028488">
    <property type="component" value="Chromosome"/>
</dbReference>
<feature type="transmembrane region" description="Helical" evidence="9">
    <location>
        <begin position="334"/>
        <end position="358"/>
    </location>
</feature>
<feature type="region of interest" description="Disordered" evidence="8">
    <location>
        <begin position="1"/>
        <end position="23"/>
    </location>
</feature>
<feature type="transmembrane region" description="Helical" evidence="9">
    <location>
        <begin position="437"/>
        <end position="456"/>
    </location>
</feature>
<accession>A0A076EG78</accession>